<reference evidence="1" key="1">
    <citation type="submission" date="2019-07" db="EMBL/GenBank/DDBJ databases">
        <authorList>
            <person name="Dittberner H."/>
        </authorList>
    </citation>
    <scope>NUCLEOTIDE SEQUENCE [LARGE SCALE GENOMIC DNA]</scope>
</reference>
<evidence type="ECO:0000313" key="2">
    <source>
        <dbReference type="Proteomes" id="UP000489600"/>
    </source>
</evidence>
<proteinExistence type="predicted"/>
<dbReference type="Proteomes" id="UP000489600">
    <property type="component" value="Unassembled WGS sequence"/>
</dbReference>
<comment type="caution">
    <text evidence="1">The sequence shown here is derived from an EMBL/GenBank/DDBJ whole genome shotgun (WGS) entry which is preliminary data.</text>
</comment>
<accession>A0A565CAF4</accession>
<dbReference type="EMBL" id="CABITT030000007">
    <property type="protein sequence ID" value="VVB10659.1"/>
    <property type="molecule type" value="Genomic_DNA"/>
</dbReference>
<protein>
    <submittedName>
        <fullName evidence="1">Uncharacterized protein</fullName>
    </submittedName>
</protein>
<gene>
    <name evidence="1" type="ORF">ANE_LOCUS21103</name>
</gene>
<evidence type="ECO:0000313" key="1">
    <source>
        <dbReference type="EMBL" id="VVB10659.1"/>
    </source>
</evidence>
<organism evidence="1 2">
    <name type="scientific">Arabis nemorensis</name>
    <dbReference type="NCBI Taxonomy" id="586526"/>
    <lineage>
        <taxon>Eukaryota</taxon>
        <taxon>Viridiplantae</taxon>
        <taxon>Streptophyta</taxon>
        <taxon>Embryophyta</taxon>
        <taxon>Tracheophyta</taxon>
        <taxon>Spermatophyta</taxon>
        <taxon>Magnoliopsida</taxon>
        <taxon>eudicotyledons</taxon>
        <taxon>Gunneridae</taxon>
        <taxon>Pentapetalae</taxon>
        <taxon>rosids</taxon>
        <taxon>malvids</taxon>
        <taxon>Brassicales</taxon>
        <taxon>Brassicaceae</taxon>
        <taxon>Arabideae</taxon>
        <taxon>Arabis</taxon>
    </lineage>
</organism>
<keyword evidence="2" id="KW-1185">Reference proteome</keyword>
<dbReference type="AlphaFoldDB" id="A0A565CAF4"/>
<sequence>MNEHNCYGGYIANVFQFTAKGEGAAREEMREFNCMLPPPAIGNLMTYRVSSWSHLLVVFFFNLWDCKGKEIYYGSYKERRERNTFEDSCYCVEYAHKELVTRCKMSNGMEVGDLGYALVSLATVFMFVGVQENFQHRVRATPHLTHLLTNFVIPILEPGIGGGSSS</sequence>
<name>A0A565CAF4_9BRAS</name>